<reference evidence="6 7" key="1">
    <citation type="submission" date="2018-10" db="EMBL/GenBank/DDBJ databases">
        <title>A high-quality apple genome assembly.</title>
        <authorList>
            <person name="Hu J."/>
        </authorList>
    </citation>
    <scope>NUCLEOTIDE SEQUENCE [LARGE SCALE GENOMIC DNA]</scope>
    <source>
        <strain evidence="7">cv. HFTH1</strain>
        <tissue evidence="6">Young leaf</tissue>
    </source>
</reference>
<evidence type="ECO:0000313" key="6">
    <source>
        <dbReference type="EMBL" id="RXH71812.1"/>
    </source>
</evidence>
<comment type="similarity">
    <text evidence="3">Belongs to the PMEI family.</text>
</comment>
<dbReference type="SMART" id="SM00856">
    <property type="entry name" value="PMEI"/>
    <property type="match status" value="1"/>
</dbReference>
<evidence type="ECO:0000259" key="5">
    <source>
        <dbReference type="SMART" id="SM00856"/>
    </source>
</evidence>
<dbReference type="PANTHER" id="PTHR36710">
    <property type="entry name" value="PECTINESTERASE INHIBITOR-LIKE"/>
    <property type="match status" value="1"/>
</dbReference>
<dbReference type="Pfam" id="PF04043">
    <property type="entry name" value="PMEI"/>
    <property type="match status" value="1"/>
</dbReference>
<sequence length="175" mass="18992">MCSVCNPSSICILIISFLVMTPSQAFDVNSICKQSMNPSFCSLLLSSNPRVTEALLRSLAGVTVDLGYSNTTATRDHIVKWKNQAGNPALRLRYTSCAGNYNEAVANFKEAKEKAKVGDYNGVRNAAAGALGEFNGCSENFKQPPSEPTSLWQDTRDLLNLSSIILIVSNTLLHK</sequence>
<dbReference type="GO" id="GO:0046910">
    <property type="term" value="F:pectinesterase inhibitor activity"/>
    <property type="evidence" value="ECO:0007669"/>
    <property type="project" value="InterPro"/>
</dbReference>
<keyword evidence="7" id="KW-1185">Reference proteome</keyword>
<comment type="caution">
    <text evidence="6">The sequence shown here is derived from an EMBL/GenBank/DDBJ whole genome shotgun (WGS) entry which is preliminary data.</text>
</comment>
<feature type="domain" description="Pectinesterase inhibitor" evidence="5">
    <location>
        <begin position="23"/>
        <end position="168"/>
    </location>
</feature>
<feature type="signal peptide" evidence="4">
    <location>
        <begin position="1"/>
        <end position="25"/>
    </location>
</feature>
<evidence type="ECO:0000256" key="4">
    <source>
        <dbReference type="SAM" id="SignalP"/>
    </source>
</evidence>
<gene>
    <name evidence="6" type="ORF">DVH24_025313</name>
</gene>
<dbReference type="InterPro" id="IPR052421">
    <property type="entry name" value="PCW_Enzyme_Inhibitor"/>
</dbReference>
<dbReference type="InterPro" id="IPR035513">
    <property type="entry name" value="Invertase/methylesterase_inhib"/>
</dbReference>
<keyword evidence="1 4" id="KW-0732">Signal</keyword>
<dbReference type="PANTHER" id="PTHR36710:SF4">
    <property type="entry name" value="PLANT INVERTASE_PECTIN METHYLESTERASE INHIBITOR SUPERFAMILY PROTEIN"/>
    <property type="match status" value="1"/>
</dbReference>
<name>A0A498HPH8_MALDO</name>
<evidence type="ECO:0000256" key="2">
    <source>
        <dbReference type="ARBA" id="ARBA00023157"/>
    </source>
</evidence>
<evidence type="ECO:0000256" key="3">
    <source>
        <dbReference type="ARBA" id="ARBA00038471"/>
    </source>
</evidence>
<dbReference type="InterPro" id="IPR034086">
    <property type="entry name" value="PMEI_plant"/>
</dbReference>
<proteinExistence type="inferred from homology"/>
<dbReference type="SUPFAM" id="SSF101148">
    <property type="entry name" value="Plant invertase/pectin methylesterase inhibitor"/>
    <property type="match status" value="1"/>
</dbReference>
<dbReference type="InterPro" id="IPR006501">
    <property type="entry name" value="Pectinesterase_inhib_dom"/>
</dbReference>
<dbReference type="EMBL" id="RDQH01000342">
    <property type="protein sequence ID" value="RXH71812.1"/>
    <property type="molecule type" value="Genomic_DNA"/>
</dbReference>
<dbReference type="CDD" id="cd15797">
    <property type="entry name" value="PMEI"/>
    <property type="match status" value="1"/>
</dbReference>
<feature type="chain" id="PRO_5019850372" description="Pectinesterase inhibitor domain-containing protein" evidence="4">
    <location>
        <begin position="26"/>
        <end position="175"/>
    </location>
</feature>
<dbReference type="NCBIfam" id="TIGR01614">
    <property type="entry name" value="PME_inhib"/>
    <property type="match status" value="1"/>
</dbReference>
<dbReference type="FunFam" id="1.20.140.40:FF:000008">
    <property type="entry name" value="Invertase/pectin methylesterase inhibitor family protein"/>
    <property type="match status" value="1"/>
</dbReference>
<dbReference type="Gene3D" id="1.20.140.40">
    <property type="entry name" value="Invertase/pectin methylesterase inhibitor family protein"/>
    <property type="match status" value="1"/>
</dbReference>
<dbReference type="STRING" id="3750.A0A498HPH8"/>
<accession>A0A498HPH8</accession>
<keyword evidence="2" id="KW-1015">Disulfide bond</keyword>
<evidence type="ECO:0000313" key="7">
    <source>
        <dbReference type="Proteomes" id="UP000290289"/>
    </source>
</evidence>
<dbReference type="AlphaFoldDB" id="A0A498HPH8"/>
<dbReference type="Proteomes" id="UP000290289">
    <property type="component" value="Chromosome 16"/>
</dbReference>
<organism evidence="6 7">
    <name type="scientific">Malus domestica</name>
    <name type="common">Apple</name>
    <name type="synonym">Pyrus malus</name>
    <dbReference type="NCBI Taxonomy" id="3750"/>
    <lineage>
        <taxon>Eukaryota</taxon>
        <taxon>Viridiplantae</taxon>
        <taxon>Streptophyta</taxon>
        <taxon>Embryophyta</taxon>
        <taxon>Tracheophyta</taxon>
        <taxon>Spermatophyta</taxon>
        <taxon>Magnoliopsida</taxon>
        <taxon>eudicotyledons</taxon>
        <taxon>Gunneridae</taxon>
        <taxon>Pentapetalae</taxon>
        <taxon>rosids</taxon>
        <taxon>fabids</taxon>
        <taxon>Rosales</taxon>
        <taxon>Rosaceae</taxon>
        <taxon>Amygdaloideae</taxon>
        <taxon>Maleae</taxon>
        <taxon>Malus</taxon>
    </lineage>
</organism>
<protein>
    <recommendedName>
        <fullName evidence="5">Pectinesterase inhibitor domain-containing protein</fullName>
    </recommendedName>
</protein>
<evidence type="ECO:0000256" key="1">
    <source>
        <dbReference type="ARBA" id="ARBA00022729"/>
    </source>
</evidence>